<dbReference type="PIRSF" id="PIRSF037894">
    <property type="entry name" value="Subtilisin_rel_CspABC"/>
    <property type="match status" value="1"/>
</dbReference>
<protein>
    <submittedName>
        <fullName evidence="7">Peptidase S8</fullName>
    </submittedName>
</protein>
<organism evidence="7 8">
    <name type="scientific">Lacrimispora celerecrescens</name>
    <dbReference type="NCBI Taxonomy" id="29354"/>
    <lineage>
        <taxon>Bacteria</taxon>
        <taxon>Bacillati</taxon>
        <taxon>Bacillota</taxon>
        <taxon>Clostridia</taxon>
        <taxon>Lachnospirales</taxon>
        <taxon>Lachnospiraceae</taxon>
        <taxon>Lacrimispora</taxon>
    </lineage>
</organism>
<dbReference type="CDD" id="cd07478">
    <property type="entry name" value="Peptidases_S8_CspA-like"/>
    <property type="match status" value="1"/>
</dbReference>
<keyword evidence="2" id="KW-0645">Protease</keyword>
<dbReference type="RefSeq" id="WP_038281213.1">
    <property type="nucleotide sequence ID" value="NZ_JPME01000014.1"/>
</dbReference>
<dbReference type="GO" id="GO:0004252">
    <property type="term" value="F:serine-type endopeptidase activity"/>
    <property type="evidence" value="ECO:0007669"/>
    <property type="project" value="InterPro"/>
</dbReference>
<dbReference type="AlphaFoldDB" id="A0A084JLK1"/>
<comment type="caution">
    <text evidence="7">The sequence shown here is derived from an EMBL/GenBank/DDBJ whole genome shotgun (WGS) entry which is preliminary data.</text>
</comment>
<dbReference type="Proteomes" id="UP000028525">
    <property type="component" value="Unassembled WGS sequence"/>
</dbReference>
<dbReference type="OrthoDB" id="9762689at2"/>
<dbReference type="Pfam" id="PF00082">
    <property type="entry name" value="Peptidase_S8"/>
    <property type="match status" value="2"/>
</dbReference>
<evidence type="ECO:0000313" key="7">
    <source>
        <dbReference type="EMBL" id="KEZ89835.1"/>
    </source>
</evidence>
<sequence>MKKILDNNYFDLIITNPVVSTPSLDNITYLNNRHSLLHIPIADVTLCEMVKYPVHTFPAIFTLTSTVSLEQSGIGTVQRNPALALYGSGVIIVVIDTGVDYQHPAFRNSDGSTRILSIWDQTQQEGTPPETFTFGTEYSRETINTALNSDDPLSIVPSTDTNGHGTAIASVIAGTPNLLESFSGVVPQSDLVIVKLKEAKENLKRFYFIPDEALCFQESDLMLSFRYSLAISEKYNRPVVTCFALGSSQGGHDGRGALSGYLNDLALQPSIGISVSAGNEGNSQRHYFNSTQSVPYYNDFELRIGENDKMFAMEIWSSSLGRLSIDISSPNRESTQQVYPTLGDCRVFNFVFTPTTLYVNNYLFEEETGDQMILVRFENTTPGIWRIRIRSVEDEPLSFHAWLPSDGLISNQTFFLNSSPDTTITSPGNGRRQLTVTAYNQLNNSILGESSRGYTRMGLIKPDIAAPGYQLTCAVPGNQYGSVTGTGAAAAHVSGIIAMVFEWAIVRGNYKTMNGVDVSRLMMRGAVRASSYTYPNNIWGYGQVNVNNMFLQLTSI</sequence>
<keyword evidence="4" id="KW-0720">Serine protease</keyword>
<evidence type="ECO:0000256" key="1">
    <source>
        <dbReference type="ARBA" id="ARBA00011073"/>
    </source>
</evidence>
<dbReference type="InterPro" id="IPR017310">
    <property type="entry name" value="Pept_S8A_subtilisin_clostridia"/>
</dbReference>
<dbReference type="PROSITE" id="PS00137">
    <property type="entry name" value="SUBTILASE_HIS"/>
    <property type="match status" value="1"/>
</dbReference>
<dbReference type="Gene3D" id="3.40.50.200">
    <property type="entry name" value="Peptidase S8/S53 domain"/>
    <property type="match status" value="1"/>
</dbReference>
<comment type="caution">
    <text evidence="5">Lacks conserved residue(s) required for the propagation of feature annotation.</text>
</comment>
<dbReference type="Gene3D" id="2.60.120.1290">
    <property type="match status" value="1"/>
</dbReference>
<dbReference type="InterPro" id="IPR050131">
    <property type="entry name" value="Peptidase_S8_subtilisin-like"/>
</dbReference>
<keyword evidence="8" id="KW-1185">Reference proteome</keyword>
<dbReference type="PROSITE" id="PS51892">
    <property type="entry name" value="SUBTILASE"/>
    <property type="match status" value="1"/>
</dbReference>
<evidence type="ECO:0000256" key="4">
    <source>
        <dbReference type="ARBA" id="ARBA00022825"/>
    </source>
</evidence>
<evidence type="ECO:0000256" key="5">
    <source>
        <dbReference type="PROSITE-ProRule" id="PRU01240"/>
    </source>
</evidence>
<dbReference type="InterPro" id="IPR036852">
    <property type="entry name" value="Peptidase_S8/S53_dom_sf"/>
</dbReference>
<evidence type="ECO:0000256" key="3">
    <source>
        <dbReference type="ARBA" id="ARBA00022801"/>
    </source>
</evidence>
<dbReference type="STRING" id="29354.IO98_11910"/>
<gene>
    <name evidence="7" type="ORF">IO98_11910</name>
</gene>
<dbReference type="PRINTS" id="PR00723">
    <property type="entry name" value="SUBTILISIN"/>
</dbReference>
<feature type="domain" description="Peptidase S8/S53" evidence="6">
    <location>
        <begin position="87"/>
        <end position="283"/>
    </location>
</feature>
<dbReference type="InterPro" id="IPR022398">
    <property type="entry name" value="Peptidase_S8_His-AS"/>
</dbReference>
<reference evidence="7 8" key="1">
    <citation type="submission" date="2014-07" db="EMBL/GenBank/DDBJ databases">
        <title>Draft genome of Clostridium celerecrescens 152B isolated from sediments associated with methane hydrate from Krishna Godavari basin.</title>
        <authorList>
            <person name="Honkalas V.S."/>
            <person name="Dabir A.P."/>
            <person name="Arora P."/>
            <person name="Dhakephalkar P.K."/>
        </authorList>
    </citation>
    <scope>NUCLEOTIDE SEQUENCE [LARGE SCALE GENOMIC DNA]</scope>
    <source>
        <strain evidence="7 8">152B</strain>
    </source>
</reference>
<evidence type="ECO:0000256" key="2">
    <source>
        <dbReference type="ARBA" id="ARBA00022670"/>
    </source>
</evidence>
<dbReference type="PANTHER" id="PTHR43806:SF11">
    <property type="entry name" value="CEREVISIN-RELATED"/>
    <property type="match status" value="1"/>
</dbReference>
<name>A0A084JLK1_9FIRM</name>
<dbReference type="InterPro" id="IPR015500">
    <property type="entry name" value="Peptidase_S8_subtilisin-rel"/>
</dbReference>
<proteinExistence type="inferred from homology"/>
<dbReference type="PANTHER" id="PTHR43806">
    <property type="entry name" value="PEPTIDASE S8"/>
    <property type="match status" value="1"/>
</dbReference>
<dbReference type="EMBL" id="JPME01000014">
    <property type="protein sequence ID" value="KEZ89835.1"/>
    <property type="molecule type" value="Genomic_DNA"/>
</dbReference>
<dbReference type="SUPFAM" id="SSF52743">
    <property type="entry name" value="Subtilisin-like"/>
    <property type="match status" value="1"/>
</dbReference>
<comment type="similarity">
    <text evidence="1 5">Belongs to the peptidase S8 family.</text>
</comment>
<dbReference type="InterPro" id="IPR023827">
    <property type="entry name" value="Peptidase_S8_Asp-AS"/>
</dbReference>
<dbReference type="InterPro" id="IPR034045">
    <property type="entry name" value="Pep_S8_CspA-like"/>
</dbReference>
<dbReference type="GO" id="GO:0006508">
    <property type="term" value="P:proteolysis"/>
    <property type="evidence" value="ECO:0007669"/>
    <property type="project" value="UniProtKB-KW"/>
</dbReference>
<evidence type="ECO:0000313" key="8">
    <source>
        <dbReference type="Proteomes" id="UP000028525"/>
    </source>
</evidence>
<dbReference type="PROSITE" id="PS00136">
    <property type="entry name" value="SUBTILASE_ASP"/>
    <property type="match status" value="1"/>
</dbReference>
<dbReference type="InterPro" id="IPR000209">
    <property type="entry name" value="Peptidase_S8/S53_dom"/>
</dbReference>
<feature type="domain" description="Peptidase S8/S53" evidence="6">
    <location>
        <begin position="418"/>
        <end position="542"/>
    </location>
</feature>
<evidence type="ECO:0000259" key="6">
    <source>
        <dbReference type="Pfam" id="PF00082"/>
    </source>
</evidence>
<keyword evidence="3" id="KW-0378">Hydrolase</keyword>
<accession>A0A084JLK1</accession>